<keyword evidence="8" id="KW-0675">Receptor</keyword>
<evidence type="ECO:0000313" key="9">
    <source>
        <dbReference type="Proteomes" id="UP000290253"/>
    </source>
</evidence>
<evidence type="ECO:0000256" key="4">
    <source>
        <dbReference type="ARBA" id="ARBA00022692"/>
    </source>
</evidence>
<dbReference type="Proteomes" id="UP000290253">
    <property type="component" value="Unassembled WGS sequence"/>
</dbReference>
<dbReference type="EMBL" id="SDMK01000002">
    <property type="protein sequence ID" value="RXS94897.1"/>
    <property type="molecule type" value="Genomic_DNA"/>
</dbReference>
<dbReference type="PANTHER" id="PTHR30069">
    <property type="entry name" value="TONB-DEPENDENT OUTER MEMBRANE RECEPTOR"/>
    <property type="match status" value="1"/>
</dbReference>
<feature type="domain" description="TonB-dependent transporter Oar-like beta-barrel" evidence="7">
    <location>
        <begin position="251"/>
        <end position="1117"/>
    </location>
</feature>
<reference evidence="8 9" key="1">
    <citation type="journal article" date="2016" name="Int. J. Syst. Evol. Microbiol.">
        <title>Acidipila dinghuensis sp. nov., an acidobacterium isolated from forest soil.</title>
        <authorList>
            <person name="Jiang Y.W."/>
            <person name="Wang J."/>
            <person name="Chen M.H."/>
            <person name="Lv Y.Y."/>
            <person name="Qiu L.H."/>
        </authorList>
    </citation>
    <scope>NUCLEOTIDE SEQUENCE [LARGE SCALE GENOMIC DNA]</scope>
    <source>
        <strain evidence="8 9">DHOF10</strain>
    </source>
</reference>
<evidence type="ECO:0000256" key="3">
    <source>
        <dbReference type="ARBA" id="ARBA00022452"/>
    </source>
</evidence>
<dbReference type="AlphaFoldDB" id="A0A4Q1SCV6"/>
<dbReference type="InterPro" id="IPR057601">
    <property type="entry name" value="Oar-like_b-barrel"/>
</dbReference>
<proteinExistence type="predicted"/>
<keyword evidence="6" id="KW-0998">Cell outer membrane</keyword>
<dbReference type="GO" id="GO:0015344">
    <property type="term" value="F:siderophore uptake transmembrane transporter activity"/>
    <property type="evidence" value="ECO:0007669"/>
    <property type="project" value="TreeGrafter"/>
</dbReference>
<organism evidence="8 9">
    <name type="scientific">Silvibacterium dinghuense</name>
    <dbReference type="NCBI Taxonomy" id="1560006"/>
    <lineage>
        <taxon>Bacteria</taxon>
        <taxon>Pseudomonadati</taxon>
        <taxon>Acidobacteriota</taxon>
        <taxon>Terriglobia</taxon>
        <taxon>Terriglobales</taxon>
        <taxon>Acidobacteriaceae</taxon>
        <taxon>Silvibacterium</taxon>
    </lineage>
</organism>
<dbReference type="GO" id="GO:0044718">
    <property type="term" value="P:siderophore transmembrane transport"/>
    <property type="evidence" value="ECO:0007669"/>
    <property type="project" value="TreeGrafter"/>
</dbReference>
<evidence type="ECO:0000256" key="1">
    <source>
        <dbReference type="ARBA" id="ARBA00004571"/>
    </source>
</evidence>
<dbReference type="InterPro" id="IPR008969">
    <property type="entry name" value="CarboxyPept-like_regulatory"/>
</dbReference>
<dbReference type="OrthoDB" id="97893at2"/>
<evidence type="ECO:0000256" key="6">
    <source>
        <dbReference type="ARBA" id="ARBA00023237"/>
    </source>
</evidence>
<sequence length="1127" mass="120965">MKKIEKALSRIAMALALMLTIVVGGSRALAQGITGTITGTVTDASGAAVPGATVTILNLDTNAVHAVHASDAGTYTVTQLPPGNYSVTVEKPSFRTFKQARLVLAIDQTAEVDAPLVVGSEAQTVEVSAAPPVIQSEDSSVGSVIDSQAIQNTPLNGRLSVIGLIALAPGVQNSGAQDQLATRGVTAAVGTGSRNSYGGLGSTLDGVTNQEVTLQRGEGEVPSLDAISQFKVLATGAPAEFNQPAQIIVVSASGTNQLHGEALEYNRSKGMGAKTYNFSTAAAPERPPYQRNEYGGNLAGPIYIPHLYDGRNRSFFFAAFEGFHLTQSYALSSEQPTELEREGNFSEFLSGGVCATSSANTVTITNSNFTNNVINSSSLINTVDQKLMNLLYPKPTQSGCGTNTYEQVAALSKSTRFSLRLDHKIDDKNQIRFTWLRAFYGPNQTVGTDSLQGGNSQDGEHNSNFILGYTHIFSPTVVLDLNTSYFHLPIYRTPQNVGTDFSSIIPGLGTELIEGAPQISITNITAVSESGSKDLEQDAQINASLTKVFARHTVKAGVSYLFNNHWNDSVESPQRGSYTFNGHYTGIAFADFILGDPISTGNATPSDYITKNLSHQYGLYVQDDWKLRPNLTINMGLRYDLQWFLDSPYGENSLYIPSLEKVVVFGKSFPAAAESYIAANPSIPIVLSSSVGLGSNVFSYLGQDKNNFAPRLGFAYEPMQNTVVRGAFGIYFNLLPASYVGTAPFSTLPFVSAVTYTNSSSSTPSFTMDNPFSATGSYSANPSVLAQAKTTTPYTEAYNLAVEHQFPKELSLRIGYVGQHNLKQNNYGGSGNYAPNINLADPPVIGKTVQSTNLVQPFSTISLDMAPIFHSSENSLQVGVHKQYSHGIAVGAEYSWTRVLGTENLEDPSGRYPNDSYGPIGGIAPQVLTVNYSYVLPFGKGQTFFSTAGDVVNKIISGWQLSGISVFQGGQPFSVTYTASGSPTGQVSGRANVVPGESLYPRHKTKSEWFNPAAFTAPPCYTASGTVSCSSWTSSSPTTYASYGDSGYDMLRGPGFQDWDMSLQKNIEFKERYRVQLRADSFNIFNHPNFSTPVASITNSSVGEITSSSSVPTYEQRTVEFAAKFNF</sequence>
<dbReference type="PANTHER" id="PTHR30069:SF46">
    <property type="entry name" value="OAR PROTEIN"/>
    <property type="match status" value="1"/>
</dbReference>
<comment type="subcellular location">
    <subcellularLocation>
        <location evidence="1">Cell outer membrane</location>
        <topology evidence="1">Multi-pass membrane protein</topology>
    </subcellularLocation>
</comment>
<keyword evidence="9" id="KW-1185">Reference proteome</keyword>
<dbReference type="SUPFAM" id="SSF49464">
    <property type="entry name" value="Carboxypeptidase regulatory domain-like"/>
    <property type="match status" value="1"/>
</dbReference>
<evidence type="ECO:0000256" key="5">
    <source>
        <dbReference type="ARBA" id="ARBA00023136"/>
    </source>
</evidence>
<dbReference type="SUPFAM" id="SSF56935">
    <property type="entry name" value="Porins"/>
    <property type="match status" value="1"/>
</dbReference>
<evidence type="ECO:0000259" key="7">
    <source>
        <dbReference type="Pfam" id="PF25183"/>
    </source>
</evidence>
<dbReference type="RefSeq" id="WP_129208067.1">
    <property type="nucleotide sequence ID" value="NZ_BMGU01000003.1"/>
</dbReference>
<dbReference type="Pfam" id="PF25183">
    <property type="entry name" value="OMP_b-brl_4"/>
    <property type="match status" value="1"/>
</dbReference>
<gene>
    <name evidence="8" type="ORF">ESZ00_09650</name>
</gene>
<comment type="caution">
    <text evidence="8">The sequence shown here is derived from an EMBL/GenBank/DDBJ whole genome shotgun (WGS) entry which is preliminary data.</text>
</comment>
<keyword evidence="5" id="KW-0472">Membrane</keyword>
<dbReference type="GO" id="GO:0009279">
    <property type="term" value="C:cell outer membrane"/>
    <property type="evidence" value="ECO:0007669"/>
    <property type="project" value="UniProtKB-SubCell"/>
</dbReference>
<evidence type="ECO:0000313" key="8">
    <source>
        <dbReference type="EMBL" id="RXS94897.1"/>
    </source>
</evidence>
<evidence type="ECO:0000256" key="2">
    <source>
        <dbReference type="ARBA" id="ARBA00022448"/>
    </source>
</evidence>
<name>A0A4Q1SCV6_9BACT</name>
<dbReference type="Gene3D" id="2.60.40.1120">
    <property type="entry name" value="Carboxypeptidase-like, regulatory domain"/>
    <property type="match status" value="1"/>
</dbReference>
<protein>
    <submittedName>
        <fullName evidence="8">TonB-dependent receptor</fullName>
    </submittedName>
</protein>
<dbReference type="InterPro" id="IPR036942">
    <property type="entry name" value="Beta-barrel_TonB_sf"/>
</dbReference>
<accession>A0A4Q1SCV6</accession>
<dbReference type="InterPro" id="IPR039426">
    <property type="entry name" value="TonB-dep_rcpt-like"/>
</dbReference>
<dbReference type="Gene3D" id="2.40.170.20">
    <property type="entry name" value="TonB-dependent receptor, beta-barrel domain"/>
    <property type="match status" value="1"/>
</dbReference>
<dbReference type="Pfam" id="PF13620">
    <property type="entry name" value="CarboxypepD_reg"/>
    <property type="match status" value="1"/>
</dbReference>
<keyword evidence="2" id="KW-0813">Transport</keyword>
<keyword evidence="4" id="KW-0812">Transmembrane</keyword>
<keyword evidence="3" id="KW-1134">Transmembrane beta strand</keyword>